<accession>A0ABN1NXK2</accession>
<proteinExistence type="predicted"/>
<evidence type="ECO:0000313" key="1">
    <source>
        <dbReference type="EMBL" id="GAA0918954.1"/>
    </source>
</evidence>
<name>A0ABN1NXK2_9ACTN</name>
<dbReference type="EMBL" id="BAAAHQ010000007">
    <property type="protein sequence ID" value="GAA0918954.1"/>
    <property type="molecule type" value="Genomic_DNA"/>
</dbReference>
<reference evidence="1 2" key="1">
    <citation type="journal article" date="2019" name="Int. J. Syst. Evol. Microbiol.">
        <title>The Global Catalogue of Microorganisms (GCM) 10K type strain sequencing project: providing services to taxonomists for standard genome sequencing and annotation.</title>
        <authorList>
            <consortium name="The Broad Institute Genomics Platform"/>
            <consortium name="The Broad Institute Genome Sequencing Center for Infectious Disease"/>
            <person name="Wu L."/>
            <person name="Ma J."/>
        </authorList>
    </citation>
    <scope>NUCLEOTIDE SEQUENCE [LARGE SCALE GENOMIC DNA]</scope>
    <source>
        <strain evidence="1 2">JCM 11136</strain>
    </source>
</reference>
<dbReference type="Proteomes" id="UP001501578">
    <property type="component" value="Unassembled WGS sequence"/>
</dbReference>
<evidence type="ECO:0008006" key="3">
    <source>
        <dbReference type="Google" id="ProtNLM"/>
    </source>
</evidence>
<gene>
    <name evidence="1" type="ORF">GCM10009560_16240</name>
</gene>
<keyword evidence="2" id="KW-1185">Reference proteome</keyword>
<organism evidence="1 2">
    <name type="scientific">Nonomuraea longicatena</name>
    <dbReference type="NCBI Taxonomy" id="83682"/>
    <lineage>
        <taxon>Bacteria</taxon>
        <taxon>Bacillati</taxon>
        <taxon>Actinomycetota</taxon>
        <taxon>Actinomycetes</taxon>
        <taxon>Streptosporangiales</taxon>
        <taxon>Streptosporangiaceae</taxon>
        <taxon>Nonomuraea</taxon>
    </lineage>
</organism>
<sequence>MSRWNELEDARLAALYAQVPDVGCRGLCQESCGPIGMSPREHQRIREAGYRIPTAQRALEQLLEGGYQCPALEDGKCSVYEAPGRPMLCRLWGAVDSPVMLCEHGCRPAEDLLSAEEGHRLLADSLGEIRPERGGGLLRLGFRPQEPS</sequence>
<comment type="caution">
    <text evidence="1">The sequence shown here is derived from an EMBL/GenBank/DDBJ whole genome shotgun (WGS) entry which is preliminary data.</text>
</comment>
<evidence type="ECO:0000313" key="2">
    <source>
        <dbReference type="Proteomes" id="UP001501578"/>
    </source>
</evidence>
<protein>
    <recommendedName>
        <fullName evidence="3">YkgJ family cysteine cluster protein</fullName>
    </recommendedName>
</protein>